<dbReference type="InterPro" id="IPR002293">
    <property type="entry name" value="AA/rel_permease1"/>
</dbReference>
<evidence type="ECO:0000256" key="1">
    <source>
        <dbReference type="ARBA" id="ARBA00004651"/>
    </source>
</evidence>
<dbReference type="Pfam" id="PF13520">
    <property type="entry name" value="AA_permease_2"/>
    <property type="match status" value="1"/>
</dbReference>
<evidence type="ECO:0000256" key="3">
    <source>
        <dbReference type="ARBA" id="ARBA00022475"/>
    </source>
</evidence>
<proteinExistence type="predicted"/>
<dbReference type="PANTHER" id="PTHR42770:SF15">
    <property type="entry name" value="GLUTAMATE_GAMMA-AMINOBUTYRATE ANTIPORTER-RELATED"/>
    <property type="match status" value="1"/>
</dbReference>
<dbReference type="Proteomes" id="UP000004483">
    <property type="component" value="Unassembled WGS sequence"/>
</dbReference>
<dbReference type="NCBIfam" id="NF011775">
    <property type="entry name" value="PRK15238.1"/>
    <property type="match status" value="1"/>
</dbReference>
<sequence length="533" mass="58974">MIKRTILKILNNFLFLFKNLCIILWRFFIVDEQSSKKKMITTFGLVTMIITAIFGFGNVSNAYLQMGYGSIIWYALAGICFFFPCGLMMAEYGSAFKDAKGGIYSWLAGSIGERMAFIGTFVWLASWIVWMVSTASRIWITFSALIFGKDTTQQWHFWGMTSTEVIGVLGIILMVACTYFSSRGMTAIAKVGSLGGIFTVVVNIIYVIAAIIVLIINKGVLAQHFDGAQSLILSPNPQFQTPIAIISFVVYAIFAYGGMESLGSVTDSMKNPEKTFPRGLIIASIFTIGAYVIMILMAGWFANYKHDFAVSTTNLGNATYVLFNILGVKLGAALGFSHAVALEWGAAMTRIVAFSQALGFLGALFVLMYSPIKAFILGSNPDLWPKKLTKLNKAGMPANAMWLQVTVVSIIIFLVAFGGSAAQRFYTILTDMANVSTCFPYLFLVGAFPFFKKRTDIERPFVVFKNKALTNTIVCFVEIILIVGILFTFIQPMLDKDWETAFWTIAGPVFFAAVALIFYQISAKKHHVKNVIK</sequence>
<feature type="transmembrane region" description="Helical" evidence="7">
    <location>
        <begin position="192"/>
        <end position="216"/>
    </location>
</feature>
<name>C2EVJ3_9LACO</name>
<dbReference type="PIRSF" id="PIRSF006060">
    <property type="entry name" value="AA_transporter"/>
    <property type="match status" value="1"/>
</dbReference>
<feature type="transmembrane region" description="Helical" evidence="7">
    <location>
        <begin position="71"/>
        <end position="94"/>
    </location>
</feature>
<accession>C2EVJ3</accession>
<comment type="subcellular location">
    <subcellularLocation>
        <location evidence="1">Cell membrane</location>
        <topology evidence="1">Multi-pass membrane protein</topology>
    </subcellularLocation>
</comment>
<evidence type="ECO:0000256" key="4">
    <source>
        <dbReference type="ARBA" id="ARBA00022692"/>
    </source>
</evidence>
<feature type="transmembrane region" description="Helical" evidence="7">
    <location>
        <begin position="280"/>
        <end position="302"/>
    </location>
</feature>
<evidence type="ECO:0000313" key="9">
    <source>
        <dbReference type="Proteomes" id="UP000004483"/>
    </source>
</evidence>
<evidence type="ECO:0000256" key="5">
    <source>
        <dbReference type="ARBA" id="ARBA00022989"/>
    </source>
</evidence>
<evidence type="ECO:0000313" key="8">
    <source>
        <dbReference type="EMBL" id="EEJ40068.1"/>
    </source>
</evidence>
<dbReference type="GO" id="GO:0005886">
    <property type="term" value="C:plasma membrane"/>
    <property type="evidence" value="ECO:0007669"/>
    <property type="project" value="UniProtKB-SubCell"/>
</dbReference>
<evidence type="ECO:0000256" key="7">
    <source>
        <dbReference type="SAM" id="Phobius"/>
    </source>
</evidence>
<dbReference type="InterPro" id="IPR050367">
    <property type="entry name" value="APC_superfamily"/>
</dbReference>
<feature type="transmembrane region" description="Helical" evidence="7">
    <location>
        <begin position="500"/>
        <end position="519"/>
    </location>
</feature>
<feature type="transmembrane region" description="Helical" evidence="7">
    <location>
        <begin position="155"/>
        <end position="180"/>
    </location>
</feature>
<gene>
    <name evidence="8" type="ORF">HMPREF0549_1479</name>
</gene>
<feature type="transmembrane region" description="Helical" evidence="7">
    <location>
        <begin position="472"/>
        <end position="494"/>
    </location>
</feature>
<feature type="transmembrane region" description="Helical" evidence="7">
    <location>
        <begin position="40"/>
        <end position="59"/>
    </location>
</feature>
<organism evidence="8 9">
    <name type="scientific">Limosilactobacillus vaginalis DSM 5837 = ATCC 49540</name>
    <dbReference type="NCBI Taxonomy" id="1423814"/>
    <lineage>
        <taxon>Bacteria</taxon>
        <taxon>Bacillati</taxon>
        <taxon>Bacillota</taxon>
        <taxon>Bacilli</taxon>
        <taxon>Lactobacillales</taxon>
        <taxon>Lactobacillaceae</taxon>
        <taxon>Limosilactobacillus</taxon>
    </lineage>
</organism>
<reference evidence="8 9" key="1">
    <citation type="submission" date="2009-01" db="EMBL/GenBank/DDBJ databases">
        <authorList>
            <person name="Qin X."/>
            <person name="Bachman B."/>
            <person name="Battles P."/>
            <person name="Bell A."/>
            <person name="Bess C."/>
            <person name="Bickham C."/>
            <person name="Chaboub L."/>
            <person name="Chen D."/>
            <person name="Coyle M."/>
            <person name="Deiros D.R."/>
            <person name="Dinh H."/>
            <person name="Forbes L."/>
            <person name="Fowler G."/>
            <person name="Francisco L."/>
            <person name="Fu Q."/>
            <person name="Gubbala S."/>
            <person name="Hale W."/>
            <person name="Han Y."/>
            <person name="Hemphill L."/>
            <person name="Highlander S.K."/>
            <person name="Hirani K."/>
            <person name="Hogues M."/>
            <person name="Jackson L."/>
            <person name="Jakkamsetti A."/>
            <person name="Javaid M."/>
            <person name="Jiang H."/>
            <person name="Korchina V."/>
            <person name="Kovar C."/>
            <person name="Lara F."/>
            <person name="Lee S."/>
            <person name="Mata R."/>
            <person name="Mathew T."/>
            <person name="Moen C."/>
            <person name="Morales K."/>
            <person name="Munidasa M."/>
            <person name="Nazareth L."/>
            <person name="Ngo R."/>
            <person name="Nguyen L."/>
            <person name="Okwuonu G."/>
            <person name="Ongeri F."/>
            <person name="Patil S."/>
            <person name="Petrosino J."/>
            <person name="Pham C."/>
            <person name="Pham P."/>
            <person name="Pu L.-L."/>
            <person name="Puazo M."/>
            <person name="Raj R."/>
            <person name="Reid J."/>
            <person name="Rouhana J."/>
            <person name="Saada N."/>
            <person name="Shang Y."/>
            <person name="Simmons D."/>
            <person name="Thornton R."/>
            <person name="Warren J."/>
            <person name="Weissenberger G."/>
            <person name="Zhang J."/>
            <person name="Zhang L."/>
            <person name="Zhou C."/>
            <person name="Zhu D."/>
            <person name="Muzny D."/>
            <person name="Worley K."/>
            <person name="Gibbs R."/>
        </authorList>
    </citation>
    <scope>NUCLEOTIDE SEQUENCE [LARGE SCALE GENOMIC DNA]</scope>
    <source>
        <strain evidence="8 9">ATCC 49540</strain>
    </source>
</reference>
<comment type="caution">
    <text evidence="8">The sequence shown here is derived from an EMBL/GenBank/DDBJ whole genome shotgun (WGS) entry which is preliminary data.</text>
</comment>
<feature type="transmembrane region" description="Helical" evidence="7">
    <location>
        <begin position="400"/>
        <end position="420"/>
    </location>
</feature>
<feature type="transmembrane region" description="Helical" evidence="7">
    <location>
        <begin position="357"/>
        <end position="379"/>
    </location>
</feature>
<dbReference type="Gene3D" id="1.20.1740.10">
    <property type="entry name" value="Amino acid/polyamine transporter I"/>
    <property type="match status" value="1"/>
</dbReference>
<feature type="transmembrane region" description="Helical" evidence="7">
    <location>
        <begin position="115"/>
        <end position="135"/>
    </location>
</feature>
<dbReference type="EMBL" id="ACGV01000155">
    <property type="protein sequence ID" value="EEJ40068.1"/>
    <property type="molecule type" value="Genomic_DNA"/>
</dbReference>
<dbReference type="GO" id="GO:0022857">
    <property type="term" value="F:transmembrane transporter activity"/>
    <property type="evidence" value="ECO:0007669"/>
    <property type="project" value="InterPro"/>
</dbReference>
<keyword evidence="6 7" id="KW-0472">Membrane</keyword>
<dbReference type="PANTHER" id="PTHR42770">
    <property type="entry name" value="AMINO ACID TRANSPORTER-RELATED"/>
    <property type="match status" value="1"/>
</dbReference>
<dbReference type="AlphaFoldDB" id="C2EVJ3"/>
<feature type="transmembrane region" description="Helical" evidence="7">
    <location>
        <begin position="6"/>
        <end position="28"/>
    </location>
</feature>
<feature type="transmembrane region" description="Helical" evidence="7">
    <location>
        <begin position="239"/>
        <end position="259"/>
    </location>
</feature>
<evidence type="ECO:0000256" key="6">
    <source>
        <dbReference type="ARBA" id="ARBA00023136"/>
    </source>
</evidence>
<keyword evidence="5 7" id="KW-1133">Transmembrane helix</keyword>
<keyword evidence="4 7" id="KW-0812">Transmembrane</keyword>
<dbReference type="HOGENOM" id="CLU_020854_2_1_9"/>
<keyword evidence="3" id="KW-1003">Cell membrane</keyword>
<feature type="transmembrane region" description="Helical" evidence="7">
    <location>
        <begin position="432"/>
        <end position="451"/>
    </location>
</feature>
<protein>
    <submittedName>
        <fullName evidence="8">Amino acid permease</fullName>
    </submittedName>
</protein>
<evidence type="ECO:0000256" key="2">
    <source>
        <dbReference type="ARBA" id="ARBA00022448"/>
    </source>
</evidence>
<keyword evidence="2" id="KW-0813">Transport</keyword>
<dbReference type="eggNOG" id="COG0531">
    <property type="taxonomic scope" value="Bacteria"/>
</dbReference>